<keyword evidence="1" id="KW-1133">Transmembrane helix</keyword>
<feature type="transmembrane region" description="Helical" evidence="1">
    <location>
        <begin position="279"/>
        <end position="302"/>
    </location>
</feature>
<feature type="transmembrane region" description="Helical" evidence="1">
    <location>
        <begin position="177"/>
        <end position="201"/>
    </location>
</feature>
<evidence type="ECO:0000313" key="3">
    <source>
        <dbReference type="Proteomes" id="UP000272729"/>
    </source>
</evidence>
<dbReference type="AlphaFoldDB" id="A0A495XK22"/>
<reference evidence="2 3" key="1">
    <citation type="submission" date="2018-10" db="EMBL/GenBank/DDBJ databases">
        <title>Sequencing the genomes of 1000 actinobacteria strains.</title>
        <authorList>
            <person name="Klenk H.-P."/>
        </authorList>
    </citation>
    <scope>NUCLEOTIDE SEQUENCE [LARGE SCALE GENOMIC DNA]</scope>
    <source>
        <strain evidence="2 3">DSM 43911</strain>
    </source>
</reference>
<sequence length="342" mass="35622">MESKVGSSHPVARRTAPLVGQVLSRLLGSPARRVVSGKLCVLRYRAAGGAVVELPVQYARDGDRLVVVAGGAAGKRWWRHFCREAPVEVLLDGEWVDGSAVVAVGGARDAALVGYGRVFRRVPADAETVVIRLRERDVRTPLRGWALVRAWVLVVTVAEFVGFAVPATVGVLTRDSAAVPALLAAGAVEGAVLGWGQASVLRRALPGLSRARWVAATAGAAVLAYLVGLAPSTGGSVITTWHPVLLAVVAAVLGGVLLASIGTAQWLVLRRHVRRAGRWVGVTAVAWLLGLGVFLGFTMPLWQPGQAVATSVVIGVVGGLLMAATTAVVTGYVLRTLVVDSS</sequence>
<keyword evidence="1" id="KW-0812">Transmembrane</keyword>
<gene>
    <name evidence="2" type="ORF">DFJ66_8266</name>
</gene>
<dbReference type="RefSeq" id="WP_211351486.1">
    <property type="nucleotide sequence ID" value="NZ_JBIUBA010000025.1"/>
</dbReference>
<feature type="transmembrane region" description="Helical" evidence="1">
    <location>
        <begin position="213"/>
        <end position="232"/>
    </location>
</feature>
<dbReference type="Proteomes" id="UP000272729">
    <property type="component" value="Unassembled WGS sequence"/>
</dbReference>
<protein>
    <recommendedName>
        <fullName evidence="4">Deazaflavin-dependent oxidoreductase (Nitroreductase family)</fullName>
    </recommendedName>
</protein>
<organism evidence="2 3">
    <name type="scientific">Saccharothrix variisporea</name>
    <dbReference type="NCBI Taxonomy" id="543527"/>
    <lineage>
        <taxon>Bacteria</taxon>
        <taxon>Bacillati</taxon>
        <taxon>Actinomycetota</taxon>
        <taxon>Actinomycetes</taxon>
        <taxon>Pseudonocardiales</taxon>
        <taxon>Pseudonocardiaceae</taxon>
        <taxon>Saccharothrix</taxon>
    </lineage>
</organism>
<dbReference type="Gene3D" id="2.30.110.10">
    <property type="entry name" value="Electron Transport, Fmn-binding Protein, Chain A"/>
    <property type="match status" value="1"/>
</dbReference>
<keyword evidence="3" id="KW-1185">Reference proteome</keyword>
<evidence type="ECO:0008006" key="4">
    <source>
        <dbReference type="Google" id="ProtNLM"/>
    </source>
</evidence>
<keyword evidence="1" id="KW-0472">Membrane</keyword>
<dbReference type="InterPro" id="IPR012349">
    <property type="entry name" value="Split_barrel_FMN-bd"/>
</dbReference>
<evidence type="ECO:0000313" key="2">
    <source>
        <dbReference type="EMBL" id="RKT74891.1"/>
    </source>
</evidence>
<evidence type="ECO:0000256" key="1">
    <source>
        <dbReference type="SAM" id="Phobius"/>
    </source>
</evidence>
<feature type="transmembrane region" description="Helical" evidence="1">
    <location>
        <begin position="308"/>
        <end position="334"/>
    </location>
</feature>
<proteinExistence type="predicted"/>
<dbReference type="EMBL" id="RBXR01000001">
    <property type="protein sequence ID" value="RKT74891.1"/>
    <property type="molecule type" value="Genomic_DNA"/>
</dbReference>
<feature type="transmembrane region" description="Helical" evidence="1">
    <location>
        <begin position="142"/>
        <end position="165"/>
    </location>
</feature>
<feature type="transmembrane region" description="Helical" evidence="1">
    <location>
        <begin position="244"/>
        <end position="267"/>
    </location>
</feature>
<accession>A0A495XK22</accession>
<comment type="caution">
    <text evidence="2">The sequence shown here is derived from an EMBL/GenBank/DDBJ whole genome shotgun (WGS) entry which is preliminary data.</text>
</comment>
<name>A0A495XK22_9PSEU</name>